<gene>
    <name evidence="1" type="ORF">DSOUD_3572</name>
</gene>
<dbReference type="PATRIC" id="fig|1603606.3.peg.3847"/>
<sequence length="107" mass="11909">MKKTLLLVSLIVFCGWGCTMFASWKSIPPPGGCDSCHTQAISANWQLAYAPVTLTDETGKYSWQTPAAVMPGDSSPLEQQKVTEERCFRCHKGPDKAHAERQGRYHH</sequence>
<reference evidence="1 2" key="1">
    <citation type="submission" date="2015-07" db="EMBL/GenBank/DDBJ databases">
        <title>Isolation and Genomic Characterization of a Novel Halophilic Metal-Reducing Deltaproteobacterium from the Deep Subsurface.</title>
        <authorList>
            <person name="Badalamenti J.P."/>
            <person name="Summers Z.M."/>
            <person name="Gralnick J.A."/>
            <person name="Bond D.R."/>
        </authorList>
    </citation>
    <scope>NUCLEOTIDE SEQUENCE [LARGE SCALE GENOMIC DNA]</scope>
    <source>
        <strain evidence="1 2">WTL</strain>
    </source>
</reference>
<dbReference type="AlphaFoldDB" id="A0A0M5IWP0"/>
<dbReference type="Proteomes" id="UP000057158">
    <property type="component" value="Chromosome"/>
</dbReference>
<evidence type="ECO:0000313" key="1">
    <source>
        <dbReference type="EMBL" id="ALC18286.1"/>
    </source>
</evidence>
<keyword evidence="2" id="KW-1185">Reference proteome</keyword>
<dbReference type="SUPFAM" id="SSF48695">
    <property type="entry name" value="Multiheme cytochromes"/>
    <property type="match status" value="1"/>
</dbReference>
<dbReference type="InterPro" id="IPR036280">
    <property type="entry name" value="Multihaem_cyt_sf"/>
</dbReference>
<organism evidence="1 2">
    <name type="scientific">Desulfuromonas soudanensis</name>
    <dbReference type="NCBI Taxonomy" id="1603606"/>
    <lineage>
        <taxon>Bacteria</taxon>
        <taxon>Pseudomonadati</taxon>
        <taxon>Thermodesulfobacteriota</taxon>
        <taxon>Desulfuromonadia</taxon>
        <taxon>Desulfuromonadales</taxon>
        <taxon>Desulfuromonadaceae</taxon>
        <taxon>Desulfuromonas</taxon>
    </lineage>
</organism>
<name>A0A0M5IWP0_9BACT</name>
<evidence type="ECO:0000313" key="2">
    <source>
        <dbReference type="Proteomes" id="UP000057158"/>
    </source>
</evidence>
<proteinExistence type="predicted"/>
<dbReference type="OrthoDB" id="5387482at2"/>
<dbReference type="EMBL" id="CP010802">
    <property type="protein sequence ID" value="ALC18286.1"/>
    <property type="molecule type" value="Genomic_DNA"/>
</dbReference>
<protein>
    <recommendedName>
        <fullName evidence="3">Cytochrome C</fullName>
    </recommendedName>
</protein>
<dbReference type="KEGG" id="des:DSOUD_3572"/>
<evidence type="ECO:0008006" key="3">
    <source>
        <dbReference type="Google" id="ProtNLM"/>
    </source>
</evidence>
<dbReference type="RefSeq" id="WP_053552213.1">
    <property type="nucleotide sequence ID" value="NZ_CP010802.1"/>
</dbReference>
<dbReference type="STRING" id="1603606.DSOUD_3572"/>
<accession>A0A0M5IWP0</accession>